<feature type="compositionally biased region" description="Basic and acidic residues" evidence="1">
    <location>
        <begin position="56"/>
        <end position="78"/>
    </location>
</feature>
<feature type="region of interest" description="Disordered" evidence="1">
    <location>
        <begin position="41"/>
        <end position="85"/>
    </location>
</feature>
<dbReference type="RefSeq" id="WP_328851056.1">
    <property type="nucleotide sequence ID" value="NZ_CP108084.1"/>
</dbReference>
<protein>
    <recommendedName>
        <fullName evidence="4">Antitoxin</fullName>
    </recommendedName>
</protein>
<sequence>MTEAAKQVAQHAEDRLDKVTEMVRKRFGDITRAHFADVVKSGRFADEGAAGNGEDGAGRNDGPGRNDGAGRNRVEIRPGRQGGPT</sequence>
<evidence type="ECO:0000256" key="1">
    <source>
        <dbReference type="SAM" id="MobiDB-lite"/>
    </source>
</evidence>
<keyword evidence="3" id="KW-1185">Reference proteome</keyword>
<evidence type="ECO:0000313" key="3">
    <source>
        <dbReference type="Proteomes" id="UP001432190"/>
    </source>
</evidence>
<evidence type="ECO:0000313" key="2">
    <source>
        <dbReference type="EMBL" id="WUP48631.1"/>
    </source>
</evidence>
<organism evidence="2 3">
    <name type="scientific">Micromonospora globbae</name>
    <dbReference type="NCBI Taxonomy" id="1894969"/>
    <lineage>
        <taxon>Bacteria</taxon>
        <taxon>Bacillati</taxon>
        <taxon>Actinomycetota</taxon>
        <taxon>Actinomycetes</taxon>
        <taxon>Micromonosporales</taxon>
        <taxon>Micromonosporaceae</taxon>
        <taxon>Micromonospora</taxon>
    </lineage>
</organism>
<dbReference type="EMBL" id="CP108084">
    <property type="protein sequence ID" value="WUP48631.1"/>
    <property type="molecule type" value="Genomic_DNA"/>
</dbReference>
<evidence type="ECO:0008006" key="4">
    <source>
        <dbReference type="Google" id="ProtNLM"/>
    </source>
</evidence>
<proteinExistence type="predicted"/>
<name>A0ABZ1S2X8_9ACTN</name>
<dbReference type="Proteomes" id="UP001432190">
    <property type="component" value="Chromosome"/>
</dbReference>
<gene>
    <name evidence="2" type="ORF">OG994_24025</name>
</gene>
<reference evidence="2" key="1">
    <citation type="submission" date="2022-10" db="EMBL/GenBank/DDBJ databases">
        <title>The complete genomes of actinobacterial strains from the NBC collection.</title>
        <authorList>
            <person name="Joergensen T.S."/>
            <person name="Alvarez Arevalo M."/>
            <person name="Sterndorff E.B."/>
            <person name="Faurdal D."/>
            <person name="Vuksanovic O."/>
            <person name="Mourched A.-S."/>
            <person name="Charusanti P."/>
            <person name="Shaw S."/>
            <person name="Blin K."/>
            <person name="Weber T."/>
        </authorList>
    </citation>
    <scope>NUCLEOTIDE SEQUENCE</scope>
    <source>
        <strain evidence="2">NBC_00256</strain>
    </source>
</reference>
<accession>A0ABZ1S2X8</accession>